<protein>
    <submittedName>
        <fullName evidence="5">AraC family transcriptional regulator</fullName>
    </submittedName>
</protein>
<sequence length="257" mass="30059">MKIQTIPRIHKLAWALHGQQVEQETYRLPNYWSLHFYEYSGWIDCGTQRYQLKPGACSIVPADIPITFYYQGLSKHLYCHFQLQTKPHISEFNFIQADTRLPQLKNLLAGAHSLLRTAPQRANLRLWDVLLGLQDIVTYPDNHLKHERILETATEIVQQEMTSPLTIQELARRCQLSHNQFTRTIKQQTGDTPAIWLRKLRTERAKELLSYSNLPIKVIATEVGYPDLQHFNKVIRQHLGVSPRRFRQNQSRLTIAL</sequence>
<dbReference type="PANTHER" id="PTHR46796">
    <property type="entry name" value="HTH-TYPE TRANSCRIPTIONAL ACTIVATOR RHAS-RELATED"/>
    <property type="match status" value="1"/>
</dbReference>
<gene>
    <name evidence="5" type="ORF">QEH59_00470</name>
</gene>
<dbReference type="Proteomes" id="UP001243717">
    <property type="component" value="Unassembled WGS sequence"/>
</dbReference>
<dbReference type="InterPro" id="IPR050204">
    <property type="entry name" value="AraC_XylS_family_regulators"/>
</dbReference>
<comment type="caution">
    <text evidence="5">The sequence shown here is derived from an EMBL/GenBank/DDBJ whole genome shotgun (WGS) entry which is preliminary data.</text>
</comment>
<dbReference type="PROSITE" id="PS01124">
    <property type="entry name" value="HTH_ARAC_FAMILY_2"/>
    <property type="match status" value="1"/>
</dbReference>
<evidence type="ECO:0000313" key="5">
    <source>
        <dbReference type="EMBL" id="MDQ8192877.1"/>
    </source>
</evidence>
<dbReference type="InterPro" id="IPR009057">
    <property type="entry name" value="Homeodomain-like_sf"/>
</dbReference>
<evidence type="ECO:0000256" key="3">
    <source>
        <dbReference type="ARBA" id="ARBA00023163"/>
    </source>
</evidence>
<dbReference type="InterPro" id="IPR018060">
    <property type="entry name" value="HTH_AraC"/>
</dbReference>
<evidence type="ECO:0000259" key="4">
    <source>
        <dbReference type="PROSITE" id="PS01124"/>
    </source>
</evidence>
<name>A0ABU1AE45_9BACT</name>
<dbReference type="Gene3D" id="1.10.10.60">
    <property type="entry name" value="Homeodomain-like"/>
    <property type="match status" value="2"/>
</dbReference>
<dbReference type="Pfam" id="PF12833">
    <property type="entry name" value="HTH_18"/>
    <property type="match status" value="1"/>
</dbReference>
<keyword evidence="3" id="KW-0804">Transcription</keyword>
<dbReference type="RefSeq" id="WP_308983386.1">
    <property type="nucleotide sequence ID" value="NZ_JARXIC010000001.1"/>
</dbReference>
<dbReference type="SMART" id="SM00342">
    <property type="entry name" value="HTH_ARAC"/>
    <property type="match status" value="1"/>
</dbReference>
<dbReference type="EMBL" id="JARXIC010000001">
    <property type="protein sequence ID" value="MDQ8192877.1"/>
    <property type="molecule type" value="Genomic_DNA"/>
</dbReference>
<organism evidence="5 6">
    <name type="scientific">Thalassobacterium sedimentorum</name>
    <dbReference type="NCBI Taxonomy" id="3041258"/>
    <lineage>
        <taxon>Bacteria</taxon>
        <taxon>Pseudomonadati</taxon>
        <taxon>Verrucomicrobiota</taxon>
        <taxon>Opitutia</taxon>
        <taxon>Puniceicoccales</taxon>
        <taxon>Coraliomargaritaceae</taxon>
        <taxon>Thalassobacterium</taxon>
    </lineage>
</organism>
<reference evidence="5 6" key="1">
    <citation type="submission" date="2023-04" db="EMBL/GenBank/DDBJ databases">
        <title>A novel bacteria isolated from coastal sediment.</title>
        <authorList>
            <person name="Liu X.-J."/>
            <person name="Du Z.-J."/>
        </authorList>
    </citation>
    <scope>NUCLEOTIDE SEQUENCE [LARGE SCALE GENOMIC DNA]</scope>
    <source>
        <strain evidence="5 6">SDUM461004</strain>
    </source>
</reference>
<evidence type="ECO:0000256" key="1">
    <source>
        <dbReference type="ARBA" id="ARBA00023015"/>
    </source>
</evidence>
<feature type="domain" description="HTH araC/xylS-type" evidence="4">
    <location>
        <begin position="151"/>
        <end position="249"/>
    </location>
</feature>
<accession>A0ABU1AE45</accession>
<proteinExistence type="predicted"/>
<keyword evidence="6" id="KW-1185">Reference proteome</keyword>
<evidence type="ECO:0000313" key="6">
    <source>
        <dbReference type="Proteomes" id="UP001243717"/>
    </source>
</evidence>
<evidence type="ECO:0000256" key="2">
    <source>
        <dbReference type="ARBA" id="ARBA00023125"/>
    </source>
</evidence>
<keyword evidence="1" id="KW-0805">Transcription regulation</keyword>
<keyword evidence="2" id="KW-0238">DNA-binding</keyword>
<dbReference type="SUPFAM" id="SSF46689">
    <property type="entry name" value="Homeodomain-like"/>
    <property type="match status" value="2"/>
</dbReference>